<sequence>MDLERNGLPINLPDRDEHVYFCPCLFTGDSKALNEDQGFVPYFICGRPRRICRATVEETKTMIQEDQNLLRTEENYEADCRLKNPSETGVVELCCFNEWDNYSAMNNSVLDLMHDEFEGRASYLLTNVCNDLIYKQQIFDLDYLNARIETINENTTPLSNKIPVIKKAHITGNNKLKMSSAEMINFTRSFGLIVGEKMRHFEGENETWELYTIHREIIDILLSPRNVEGHYMKLEMLIPEFLSLYIKLFGHLKYKFHLLIHVLRILRKYGPLIHYWAMRMESKQRELKAVATCSSNTQNILKTISLRSQLKLAHFKATGSLQIPDIEVNAYDDIDPRLRQAYFSDVPAHIVISSTNNVVFRGTTFEFRMMCVIEMGDNDLLVFGLIEDIFIVQQELLLGKATWSKDLPDIHPCIFTKIDECLYVTPKYVL</sequence>
<evidence type="ECO:0000313" key="1">
    <source>
        <dbReference type="EMBL" id="KAJ8672207.1"/>
    </source>
</evidence>
<protein>
    <submittedName>
        <fullName evidence="1">Uncharacterized protein</fullName>
    </submittedName>
</protein>
<accession>A0ACC2NPN8</accession>
<dbReference type="EMBL" id="CM056743">
    <property type="protein sequence ID" value="KAJ8672207.1"/>
    <property type="molecule type" value="Genomic_DNA"/>
</dbReference>
<reference evidence="1" key="1">
    <citation type="submission" date="2023-04" db="EMBL/GenBank/DDBJ databases">
        <title>A chromosome-level genome assembly of the parasitoid wasp Eretmocerus hayati.</title>
        <authorList>
            <person name="Zhong Y."/>
            <person name="Liu S."/>
            <person name="Liu Y."/>
        </authorList>
    </citation>
    <scope>NUCLEOTIDE SEQUENCE</scope>
    <source>
        <strain evidence="1">ZJU_SS_LIU_2023</strain>
    </source>
</reference>
<evidence type="ECO:0000313" key="2">
    <source>
        <dbReference type="Proteomes" id="UP001239111"/>
    </source>
</evidence>
<organism evidence="1 2">
    <name type="scientific">Eretmocerus hayati</name>
    <dbReference type="NCBI Taxonomy" id="131215"/>
    <lineage>
        <taxon>Eukaryota</taxon>
        <taxon>Metazoa</taxon>
        <taxon>Ecdysozoa</taxon>
        <taxon>Arthropoda</taxon>
        <taxon>Hexapoda</taxon>
        <taxon>Insecta</taxon>
        <taxon>Pterygota</taxon>
        <taxon>Neoptera</taxon>
        <taxon>Endopterygota</taxon>
        <taxon>Hymenoptera</taxon>
        <taxon>Apocrita</taxon>
        <taxon>Proctotrupomorpha</taxon>
        <taxon>Chalcidoidea</taxon>
        <taxon>Aphelinidae</taxon>
        <taxon>Aphelininae</taxon>
        <taxon>Eretmocerus</taxon>
    </lineage>
</organism>
<gene>
    <name evidence="1" type="ORF">QAD02_003466</name>
</gene>
<comment type="caution">
    <text evidence="1">The sequence shown here is derived from an EMBL/GenBank/DDBJ whole genome shotgun (WGS) entry which is preliminary data.</text>
</comment>
<dbReference type="Proteomes" id="UP001239111">
    <property type="component" value="Chromosome 3"/>
</dbReference>
<name>A0ACC2NPN8_9HYME</name>
<keyword evidence="2" id="KW-1185">Reference proteome</keyword>
<proteinExistence type="predicted"/>